<organism evidence="2 3">
    <name type="scientific">Asanoa hainanensis</name>
    <dbReference type="NCBI Taxonomy" id="560556"/>
    <lineage>
        <taxon>Bacteria</taxon>
        <taxon>Bacillati</taxon>
        <taxon>Actinomycetota</taxon>
        <taxon>Actinomycetes</taxon>
        <taxon>Micromonosporales</taxon>
        <taxon>Micromonosporaceae</taxon>
        <taxon>Asanoa</taxon>
    </lineage>
</organism>
<dbReference type="EMBL" id="FZPH01000004">
    <property type="protein sequence ID" value="SNT33192.1"/>
    <property type="molecule type" value="Genomic_DNA"/>
</dbReference>
<dbReference type="Proteomes" id="UP000198362">
    <property type="component" value="Unassembled WGS sequence"/>
</dbReference>
<dbReference type="SUPFAM" id="SSF52309">
    <property type="entry name" value="N-(deoxy)ribosyltransferase-like"/>
    <property type="match status" value="1"/>
</dbReference>
<accession>A0A239LTB5</accession>
<protein>
    <recommendedName>
        <fullName evidence="4">Nucleoside 2-deoxyribosyltransferase</fullName>
    </recommendedName>
</protein>
<dbReference type="AlphaFoldDB" id="A0A239LTB5"/>
<feature type="compositionally biased region" description="Basic and acidic residues" evidence="1">
    <location>
        <begin position="147"/>
        <end position="175"/>
    </location>
</feature>
<evidence type="ECO:0000256" key="1">
    <source>
        <dbReference type="SAM" id="MobiDB-lite"/>
    </source>
</evidence>
<evidence type="ECO:0000313" key="2">
    <source>
        <dbReference type="EMBL" id="SNT33192.1"/>
    </source>
</evidence>
<feature type="region of interest" description="Disordered" evidence="1">
    <location>
        <begin position="139"/>
        <end position="175"/>
    </location>
</feature>
<proteinExistence type="predicted"/>
<sequence>MVYFARAVDGLPRDEVLRLGEEVADELGRHGLAMADPVAVWTDTSGPVTDYIALVESDLAVLRKCDGVLVDMTIPRRSYVGCVGELMYAHLWRKPAVVWVGDTGLEDRPWLRYHASAVVRTRDEAVSAIIRLLASGAPDRELEDEEHDRHQKAESEFPRRECSGAEQDDSRRDQR</sequence>
<keyword evidence="3" id="KW-1185">Reference proteome</keyword>
<evidence type="ECO:0008006" key="4">
    <source>
        <dbReference type="Google" id="ProtNLM"/>
    </source>
</evidence>
<gene>
    <name evidence="2" type="ORF">SAMN05421812_104544</name>
</gene>
<name>A0A239LTB5_9ACTN</name>
<evidence type="ECO:0000313" key="3">
    <source>
        <dbReference type="Proteomes" id="UP000198362"/>
    </source>
</evidence>
<reference evidence="2 3" key="1">
    <citation type="submission" date="2017-06" db="EMBL/GenBank/DDBJ databases">
        <authorList>
            <person name="Kim H.J."/>
            <person name="Triplett B.A."/>
        </authorList>
    </citation>
    <scope>NUCLEOTIDE SEQUENCE [LARGE SCALE GENOMIC DNA]</scope>
    <source>
        <strain evidence="2 3">CGMCC 4.5593</strain>
    </source>
</reference>